<feature type="compositionally biased region" description="Low complexity" evidence="1">
    <location>
        <begin position="250"/>
        <end position="261"/>
    </location>
</feature>
<feature type="compositionally biased region" description="Polar residues" evidence="1">
    <location>
        <begin position="351"/>
        <end position="370"/>
    </location>
</feature>
<feature type="compositionally biased region" description="Polar residues" evidence="1">
    <location>
        <begin position="32"/>
        <end position="56"/>
    </location>
</feature>
<feature type="region of interest" description="Disordered" evidence="1">
    <location>
        <begin position="250"/>
        <end position="294"/>
    </location>
</feature>
<keyword evidence="4" id="KW-1185">Reference proteome</keyword>
<feature type="region of interest" description="Disordered" evidence="1">
    <location>
        <begin position="349"/>
        <end position="370"/>
    </location>
</feature>
<sequence length="561" mass="60953">MPRLQVRAGPSKSDSFCCLSPRNGRETRQSRFSENCGKLSTPSLASRQSALRSGHTTDPLELEERYGSGKELLRGCRIVPPHLNEGHSSNTIAKLRERQRPARPFHHSPPPSAAKGLGSQMKSQCDTTSITWGNSVPWTTFSAIHRRRKRGDYGASGGPHLAQAEDSVAAVISSKAPGLGDAHPQLSHGGMGNSLPGRTGLSSFQEKQEDVIVTEEDNLTKRGVLCHGNDTRMPQPVSIEVTGRLTPCSQSSSLATLTSSLPRRGSAISRPSPDSKKTLSGAQRSDECSELKPGVDKATTLSIDTWLEPFRKRINILSDLCRDMVHDIELTISRHRLARGPVHNVMEEGNQRASVNSPTSTTISFGGFSHTTQPRIHELAIRRKSVLPTTTAAGDSTYFPGFEPNKWRHASSPPRDRERHLRAGPGYGATGEAHPGHSQPSSSGGPSFVTALESTSRGSASSTHGSTSALRAGLGDEEHARVDIFTKHLAELARILRITNPDAVKRKLFVAENCPFLIPPNEADDFFAFSIILYSLTLPQNYRWNQGVYKLSAAVSSRTAY</sequence>
<dbReference type="EMBL" id="LN714483">
    <property type="protein sequence ID" value="CEL67371.1"/>
    <property type="molecule type" value="Genomic_DNA"/>
</dbReference>
<dbReference type="EMBL" id="FR823390">
    <property type="protein sequence ID" value="CBZ53385.1"/>
    <property type="molecule type" value="Genomic_DNA"/>
</dbReference>
<feature type="region of interest" description="Disordered" evidence="1">
    <location>
        <begin position="99"/>
        <end position="119"/>
    </location>
</feature>
<dbReference type="eggNOG" id="ENOG502QYS1">
    <property type="taxonomic scope" value="Eukaryota"/>
</dbReference>
<dbReference type="VEuPathDB" id="ToxoDB:NCLIV_031720"/>
<feature type="compositionally biased region" description="Low complexity" evidence="1">
    <location>
        <begin position="436"/>
        <end position="447"/>
    </location>
</feature>
<accession>F0VI24</accession>
<organism evidence="2 4">
    <name type="scientific">Neospora caninum (strain Liverpool)</name>
    <dbReference type="NCBI Taxonomy" id="572307"/>
    <lineage>
        <taxon>Eukaryota</taxon>
        <taxon>Sar</taxon>
        <taxon>Alveolata</taxon>
        <taxon>Apicomplexa</taxon>
        <taxon>Conoidasida</taxon>
        <taxon>Coccidia</taxon>
        <taxon>Eucoccidiorida</taxon>
        <taxon>Eimeriorina</taxon>
        <taxon>Sarcocystidae</taxon>
        <taxon>Neospora</taxon>
    </lineage>
</organism>
<protein>
    <submittedName>
        <fullName evidence="2">Uncharacterized protein</fullName>
    </submittedName>
</protein>
<dbReference type="GeneID" id="13442559"/>
<reference evidence="3" key="4">
    <citation type="journal article" date="2015" name="PLoS ONE">
        <title>Comprehensive Evaluation of Toxoplasma gondii VEG and Neospora caninum LIV Genomes with Tachyzoite Stage Transcriptome and Proteome Defines Novel Transcript Features.</title>
        <authorList>
            <person name="Ramaprasad A."/>
            <person name="Mourier T."/>
            <person name="Naeem R."/>
            <person name="Malas T.B."/>
            <person name="Moussa E."/>
            <person name="Panigrahi A."/>
            <person name="Vermont S.J."/>
            <person name="Otto T.D."/>
            <person name="Wastling J."/>
            <person name="Pain A."/>
        </authorList>
    </citation>
    <scope>NUCLEOTIDE SEQUENCE</scope>
    <source>
        <strain evidence="3">Liverpool</strain>
    </source>
</reference>
<dbReference type="AlphaFoldDB" id="F0VI24"/>
<dbReference type="OrthoDB" id="330223at2759"/>
<feature type="compositionally biased region" description="Basic and acidic residues" evidence="1">
    <location>
        <begin position="284"/>
        <end position="294"/>
    </location>
</feature>
<feature type="compositionally biased region" description="Low complexity" evidence="1">
    <location>
        <begin position="454"/>
        <end position="469"/>
    </location>
</feature>
<evidence type="ECO:0000313" key="4">
    <source>
        <dbReference type="Proteomes" id="UP000007494"/>
    </source>
</evidence>
<feature type="region of interest" description="Disordered" evidence="1">
    <location>
        <begin position="397"/>
        <end position="472"/>
    </location>
</feature>
<evidence type="ECO:0000313" key="2">
    <source>
        <dbReference type="EMBL" id="CBZ53385.1"/>
    </source>
</evidence>
<reference evidence="4" key="3">
    <citation type="journal article" date="2012" name="PLoS Pathog.">
        <title>Comparative genomics of the apicomplexan parasites Toxoplasma gondii and Neospora caninum: Coccidia differing in host range and transmission strategy.</title>
        <authorList>
            <person name="Reid A.J."/>
            <person name="Vermont S.J."/>
            <person name="Cotton J.A."/>
            <person name="Harris D."/>
            <person name="Hill-Cawthorne G.A."/>
            <person name="Konen-Waisman S."/>
            <person name="Latham S.M."/>
            <person name="Mourier T."/>
            <person name="Norton R."/>
            <person name="Quail M.A."/>
            <person name="Sanders M."/>
            <person name="Shanmugam D."/>
            <person name="Sohal A."/>
            <person name="Wasmuth J.D."/>
            <person name="Brunk B."/>
            <person name="Grigg M.E."/>
            <person name="Howard J.C."/>
            <person name="Parkinson J."/>
            <person name="Roos D.S."/>
            <person name="Trees A.J."/>
            <person name="Berriman M."/>
            <person name="Pain A."/>
            <person name="Wastling J.M."/>
        </authorList>
    </citation>
    <scope>NUCLEOTIDE SEQUENCE [LARGE SCALE GENOMIC DNA]</scope>
    <source>
        <strain evidence="4">Liverpool</strain>
    </source>
</reference>
<dbReference type="OMA" id="GCRIVPP"/>
<dbReference type="InParanoid" id="F0VI24"/>
<reference evidence="2" key="1">
    <citation type="submission" date="2011-02" db="EMBL/GenBank/DDBJ databases">
        <authorList>
            <person name="Aslett M."/>
        </authorList>
    </citation>
    <scope>NUCLEOTIDE SEQUENCE</scope>
    <source>
        <strain evidence="2">Liverpool</strain>
    </source>
</reference>
<feature type="region of interest" description="Disordered" evidence="1">
    <location>
        <begin position="1"/>
        <end position="59"/>
    </location>
</feature>
<gene>
    <name evidence="3" type="ORF">BN1204_031720</name>
    <name evidence="2" type="ORF">NCLIV_031720</name>
</gene>
<evidence type="ECO:0000313" key="3">
    <source>
        <dbReference type="EMBL" id="CEL67371.1"/>
    </source>
</evidence>
<name>F0VI24_NEOCL</name>
<evidence type="ECO:0000256" key="1">
    <source>
        <dbReference type="SAM" id="MobiDB-lite"/>
    </source>
</evidence>
<dbReference type="Proteomes" id="UP000007494">
    <property type="component" value="Chromosome VIII"/>
</dbReference>
<dbReference type="RefSeq" id="XP_003883417.1">
    <property type="nucleotide sequence ID" value="XM_003883368.1"/>
</dbReference>
<proteinExistence type="predicted"/>
<reference evidence="2" key="2">
    <citation type="submission" date="2011-03" db="EMBL/GenBank/DDBJ databases">
        <title>Comparative genomics and transcriptomics of Neospora caninum and Toxoplasma gondii.</title>
        <authorList>
            <person name="Reid A.J."/>
            <person name="Sohal A."/>
            <person name="Harris D."/>
            <person name="Quail M."/>
            <person name="Sanders M."/>
            <person name="Berriman M."/>
            <person name="Wastling J.M."/>
            <person name="Pain A."/>
        </authorList>
    </citation>
    <scope>NUCLEOTIDE SEQUENCE</scope>
    <source>
        <strain evidence="2">Liverpool</strain>
    </source>
</reference>